<evidence type="ECO:0000313" key="2">
    <source>
        <dbReference type="Proteomes" id="UP000199155"/>
    </source>
</evidence>
<dbReference type="AlphaFoldDB" id="A0A1G9EYZ9"/>
<keyword evidence="2" id="KW-1185">Reference proteome</keyword>
<dbReference type="OrthoDB" id="3464282at2"/>
<dbReference type="STRING" id="417292.SAMN05421806_112136"/>
<dbReference type="RefSeq" id="WP_093614342.1">
    <property type="nucleotide sequence ID" value="NZ_FNFF01000012.1"/>
</dbReference>
<accession>A0A1G9EYZ9</accession>
<gene>
    <name evidence="1" type="ORF">SAMN05421806_112136</name>
</gene>
<organism evidence="1 2">
    <name type="scientific">Streptomyces indicus</name>
    <dbReference type="NCBI Taxonomy" id="417292"/>
    <lineage>
        <taxon>Bacteria</taxon>
        <taxon>Bacillati</taxon>
        <taxon>Actinomycetota</taxon>
        <taxon>Actinomycetes</taxon>
        <taxon>Kitasatosporales</taxon>
        <taxon>Streptomycetaceae</taxon>
        <taxon>Streptomyces</taxon>
    </lineage>
</organism>
<dbReference type="EMBL" id="FNFF01000012">
    <property type="protein sequence ID" value="SDK81291.1"/>
    <property type="molecule type" value="Genomic_DNA"/>
</dbReference>
<name>A0A1G9EYZ9_9ACTN</name>
<reference evidence="1 2" key="1">
    <citation type="submission" date="2016-10" db="EMBL/GenBank/DDBJ databases">
        <authorList>
            <person name="de Groot N.N."/>
        </authorList>
    </citation>
    <scope>NUCLEOTIDE SEQUENCE [LARGE SCALE GENOMIC DNA]</scope>
    <source>
        <strain evidence="1 2">CGMCC 4.5727</strain>
    </source>
</reference>
<sequence>MGTDINGFIECKPHWSDTWTAAIDIEVLVGGRDYDGFGCLFGVRNYAGFRPVAAGRGLPGDVTEAVRQECDSWGGESPSWIGWDEVLAIDWDEPAERPDARIHEFRRGPDGDWRFVGKASWSREFARIAGLPEEPEPGYGGRVWREGTEWTGGSGDVLYRAVRMTRREAVRERGDWGRLWQVMEALASLHGEGNVRLVVWFDN</sequence>
<protein>
    <submittedName>
        <fullName evidence="1">Uncharacterized protein</fullName>
    </submittedName>
</protein>
<evidence type="ECO:0000313" key="1">
    <source>
        <dbReference type="EMBL" id="SDK81291.1"/>
    </source>
</evidence>
<proteinExistence type="predicted"/>
<dbReference type="Proteomes" id="UP000199155">
    <property type="component" value="Unassembled WGS sequence"/>
</dbReference>